<organism evidence="1 2">
    <name type="scientific">Triticum urartu</name>
    <name type="common">Red wild einkorn</name>
    <name type="synonym">Crithodium urartu</name>
    <dbReference type="NCBI Taxonomy" id="4572"/>
    <lineage>
        <taxon>Eukaryota</taxon>
        <taxon>Viridiplantae</taxon>
        <taxon>Streptophyta</taxon>
        <taxon>Embryophyta</taxon>
        <taxon>Tracheophyta</taxon>
        <taxon>Spermatophyta</taxon>
        <taxon>Magnoliopsida</taxon>
        <taxon>Liliopsida</taxon>
        <taxon>Poales</taxon>
        <taxon>Poaceae</taxon>
        <taxon>BOP clade</taxon>
        <taxon>Pooideae</taxon>
        <taxon>Triticodae</taxon>
        <taxon>Triticeae</taxon>
        <taxon>Triticinae</taxon>
        <taxon>Triticum</taxon>
    </lineage>
</organism>
<reference evidence="1" key="3">
    <citation type="submission" date="2022-06" db="UniProtKB">
        <authorList>
            <consortium name="EnsemblPlants"/>
        </authorList>
    </citation>
    <scope>IDENTIFICATION</scope>
</reference>
<accession>A0A8R7V753</accession>
<dbReference type="Proteomes" id="UP000015106">
    <property type="component" value="Chromosome 7"/>
</dbReference>
<keyword evidence="2" id="KW-1185">Reference proteome</keyword>
<dbReference type="EnsemblPlants" id="TuG1812G0700004376.01.T01">
    <property type="protein sequence ID" value="TuG1812G0700004376.01.T01"/>
    <property type="gene ID" value="TuG1812G0700004376.01"/>
</dbReference>
<name>A0A8R7V753_TRIUA</name>
<proteinExistence type="predicted"/>
<dbReference type="AlphaFoldDB" id="A0A8R7V753"/>
<reference evidence="1" key="2">
    <citation type="submission" date="2018-03" db="EMBL/GenBank/DDBJ databases">
        <title>The Triticum urartu genome reveals the dynamic nature of wheat genome evolution.</title>
        <authorList>
            <person name="Ling H."/>
            <person name="Ma B."/>
            <person name="Shi X."/>
            <person name="Liu H."/>
            <person name="Dong L."/>
            <person name="Sun H."/>
            <person name="Cao Y."/>
            <person name="Gao Q."/>
            <person name="Zheng S."/>
            <person name="Li Y."/>
            <person name="Yu Y."/>
            <person name="Du H."/>
            <person name="Qi M."/>
            <person name="Li Y."/>
            <person name="Yu H."/>
            <person name="Cui Y."/>
            <person name="Wang N."/>
            <person name="Chen C."/>
            <person name="Wu H."/>
            <person name="Zhao Y."/>
            <person name="Zhang J."/>
            <person name="Li Y."/>
            <person name="Zhou W."/>
            <person name="Zhang B."/>
            <person name="Hu W."/>
            <person name="Eijk M."/>
            <person name="Tang J."/>
            <person name="Witsenboer H."/>
            <person name="Zhao S."/>
            <person name="Li Z."/>
            <person name="Zhang A."/>
            <person name="Wang D."/>
            <person name="Liang C."/>
        </authorList>
    </citation>
    <scope>NUCLEOTIDE SEQUENCE [LARGE SCALE GENOMIC DNA]</scope>
    <source>
        <strain evidence="1">cv. G1812</strain>
    </source>
</reference>
<dbReference type="Gramene" id="TuG1812G0700004376.01.T01">
    <property type="protein sequence ID" value="TuG1812G0700004376.01.T01"/>
    <property type="gene ID" value="TuG1812G0700004376.01"/>
</dbReference>
<protein>
    <submittedName>
        <fullName evidence="1">Uncharacterized protein</fullName>
    </submittedName>
</protein>
<sequence length="82" mass="9494">MAFRLLLGSPVCERVSVLVSCLGGYLRIYSNESTPRHAVLACTQMKIHRRMQCTYALERKYADHACNPLKIRRRMQCTRAIH</sequence>
<evidence type="ECO:0000313" key="2">
    <source>
        <dbReference type="Proteomes" id="UP000015106"/>
    </source>
</evidence>
<reference evidence="2" key="1">
    <citation type="journal article" date="2013" name="Nature">
        <title>Draft genome of the wheat A-genome progenitor Triticum urartu.</title>
        <authorList>
            <person name="Ling H.Q."/>
            <person name="Zhao S."/>
            <person name="Liu D."/>
            <person name="Wang J."/>
            <person name="Sun H."/>
            <person name="Zhang C."/>
            <person name="Fan H."/>
            <person name="Li D."/>
            <person name="Dong L."/>
            <person name="Tao Y."/>
            <person name="Gao C."/>
            <person name="Wu H."/>
            <person name="Li Y."/>
            <person name="Cui Y."/>
            <person name="Guo X."/>
            <person name="Zheng S."/>
            <person name="Wang B."/>
            <person name="Yu K."/>
            <person name="Liang Q."/>
            <person name="Yang W."/>
            <person name="Lou X."/>
            <person name="Chen J."/>
            <person name="Feng M."/>
            <person name="Jian J."/>
            <person name="Zhang X."/>
            <person name="Luo G."/>
            <person name="Jiang Y."/>
            <person name="Liu J."/>
            <person name="Wang Z."/>
            <person name="Sha Y."/>
            <person name="Zhang B."/>
            <person name="Wu H."/>
            <person name="Tang D."/>
            <person name="Shen Q."/>
            <person name="Xue P."/>
            <person name="Zou S."/>
            <person name="Wang X."/>
            <person name="Liu X."/>
            <person name="Wang F."/>
            <person name="Yang Y."/>
            <person name="An X."/>
            <person name="Dong Z."/>
            <person name="Zhang K."/>
            <person name="Zhang X."/>
            <person name="Luo M.C."/>
            <person name="Dvorak J."/>
            <person name="Tong Y."/>
            <person name="Wang J."/>
            <person name="Yang H."/>
            <person name="Li Z."/>
            <person name="Wang D."/>
            <person name="Zhang A."/>
            <person name="Wang J."/>
        </authorList>
    </citation>
    <scope>NUCLEOTIDE SEQUENCE</scope>
    <source>
        <strain evidence="2">cv. G1812</strain>
    </source>
</reference>
<evidence type="ECO:0000313" key="1">
    <source>
        <dbReference type="EnsemblPlants" id="TuG1812G0700004376.01.T01"/>
    </source>
</evidence>